<reference evidence="3" key="1">
    <citation type="journal article" date="2014" name="Nat. Commun.">
        <title>Genomic adaptations of the halophilic Dead Sea filamentous fungus Eurotium rubrum.</title>
        <authorList>
            <person name="Kis-Papo T."/>
            <person name="Weig A.R."/>
            <person name="Riley R."/>
            <person name="Persoh D."/>
            <person name="Salamov A."/>
            <person name="Sun H."/>
            <person name="Lipzen A."/>
            <person name="Wasser S.P."/>
            <person name="Rambold G."/>
            <person name="Grigoriev I.V."/>
            <person name="Nevo E."/>
        </authorList>
    </citation>
    <scope>NUCLEOTIDE SEQUENCE [LARGE SCALE GENOMIC DNA]</scope>
    <source>
        <strain evidence="3">CBS 135680</strain>
    </source>
</reference>
<organism evidence="2 3">
    <name type="scientific">Aspergillus ruber (strain CBS 135680)</name>
    <dbReference type="NCBI Taxonomy" id="1388766"/>
    <lineage>
        <taxon>Eukaryota</taxon>
        <taxon>Fungi</taxon>
        <taxon>Dikarya</taxon>
        <taxon>Ascomycota</taxon>
        <taxon>Pezizomycotina</taxon>
        <taxon>Eurotiomycetes</taxon>
        <taxon>Eurotiomycetidae</taxon>
        <taxon>Eurotiales</taxon>
        <taxon>Aspergillaceae</taxon>
        <taxon>Aspergillus</taxon>
        <taxon>Aspergillus subgen. Aspergillus</taxon>
    </lineage>
</organism>
<dbReference type="RefSeq" id="XP_040633679.1">
    <property type="nucleotide sequence ID" value="XM_040780510.1"/>
</dbReference>
<protein>
    <submittedName>
        <fullName evidence="2">Uncharacterized protein</fullName>
    </submittedName>
</protein>
<dbReference type="EMBL" id="KK088483">
    <property type="protein sequence ID" value="EYE89989.1"/>
    <property type="molecule type" value="Genomic_DNA"/>
</dbReference>
<dbReference type="GeneID" id="63695634"/>
<feature type="coiled-coil region" evidence="1">
    <location>
        <begin position="113"/>
        <end position="147"/>
    </location>
</feature>
<name>A0A017S036_ASPRC</name>
<dbReference type="STRING" id="1388766.A0A017S036"/>
<dbReference type="OrthoDB" id="5428321at2759"/>
<proteinExistence type="predicted"/>
<sequence>MPVSGSTNDQRSGQCAGIFFLNISVESPSKYIVNTLQIDVKPSEVRLKIDDENTEYAWHVQDPRIQELFEKQLSKHSVGAYITLADKVGRSFWAVHRHSANESSPCPPLKFQLESLQEENARLAQKVEFLEKDADSSRQAKEVIEREIFSLNENLKNSYGTIATTQQEVHKWMSLAEYYQKNFSQWLNDINHVSQVLQGLAVNIPDIRSFYEDAPNTEVY</sequence>
<dbReference type="Proteomes" id="UP000019804">
    <property type="component" value="Unassembled WGS sequence"/>
</dbReference>
<evidence type="ECO:0000256" key="1">
    <source>
        <dbReference type="SAM" id="Coils"/>
    </source>
</evidence>
<gene>
    <name evidence="2" type="ORF">EURHEDRAFT_407255</name>
</gene>
<dbReference type="AlphaFoldDB" id="A0A017S036"/>
<accession>A0A017S036</accession>
<evidence type="ECO:0000313" key="3">
    <source>
        <dbReference type="Proteomes" id="UP000019804"/>
    </source>
</evidence>
<keyword evidence="1" id="KW-0175">Coiled coil</keyword>
<keyword evidence="3" id="KW-1185">Reference proteome</keyword>
<dbReference type="HOGENOM" id="CLU_1255745_0_0_1"/>
<evidence type="ECO:0000313" key="2">
    <source>
        <dbReference type="EMBL" id="EYE89989.1"/>
    </source>
</evidence>